<dbReference type="HAMAP" id="MF_00735">
    <property type="entry name" value="Methyltr_PrmA"/>
    <property type="match status" value="1"/>
</dbReference>
<dbReference type="GO" id="GO:0005840">
    <property type="term" value="C:ribosome"/>
    <property type="evidence" value="ECO:0007669"/>
    <property type="project" value="UniProtKB-KW"/>
</dbReference>
<evidence type="ECO:0000256" key="2">
    <source>
        <dbReference type="ARBA" id="ARBA00022490"/>
    </source>
</evidence>
<keyword evidence="8" id="KW-1185">Reference proteome</keyword>
<dbReference type="EMBL" id="FNZR01000002">
    <property type="protein sequence ID" value="SEK57898.1"/>
    <property type="molecule type" value="Genomic_DNA"/>
</dbReference>
<comment type="similarity">
    <text evidence="1 6">Belongs to the methyltransferase superfamily. PrmA family.</text>
</comment>
<evidence type="ECO:0000256" key="6">
    <source>
        <dbReference type="HAMAP-Rule" id="MF_00735"/>
    </source>
</evidence>
<keyword evidence="7" id="KW-0687">Ribonucleoprotein</keyword>
<keyword evidence="2 6" id="KW-0963">Cytoplasm</keyword>
<dbReference type="NCBIfam" id="NF001785">
    <property type="entry name" value="PRK00517.2-2"/>
    <property type="match status" value="1"/>
</dbReference>
<evidence type="ECO:0000313" key="7">
    <source>
        <dbReference type="EMBL" id="SEK57898.1"/>
    </source>
</evidence>
<name>A0A1H7I641_9SPHI</name>
<feature type="binding site" evidence="6">
    <location>
        <position position="214"/>
    </location>
    <ligand>
        <name>S-adenosyl-L-methionine</name>
        <dbReference type="ChEBI" id="CHEBI:59789"/>
    </ligand>
</feature>
<dbReference type="Proteomes" id="UP000198916">
    <property type="component" value="Unassembled WGS sequence"/>
</dbReference>
<feature type="binding site" evidence="6">
    <location>
        <position position="129"/>
    </location>
    <ligand>
        <name>S-adenosyl-L-methionine</name>
        <dbReference type="ChEBI" id="CHEBI:59789"/>
    </ligand>
</feature>
<evidence type="ECO:0000256" key="4">
    <source>
        <dbReference type="ARBA" id="ARBA00022679"/>
    </source>
</evidence>
<organism evidence="7 8">
    <name type="scientific">Parapedobacter koreensis</name>
    <dbReference type="NCBI Taxonomy" id="332977"/>
    <lineage>
        <taxon>Bacteria</taxon>
        <taxon>Pseudomonadati</taxon>
        <taxon>Bacteroidota</taxon>
        <taxon>Sphingobacteriia</taxon>
        <taxon>Sphingobacteriales</taxon>
        <taxon>Sphingobacteriaceae</taxon>
        <taxon>Parapedobacter</taxon>
    </lineage>
</organism>
<dbReference type="Gene3D" id="3.40.50.150">
    <property type="entry name" value="Vaccinia Virus protein VP39"/>
    <property type="match status" value="1"/>
</dbReference>
<dbReference type="STRING" id="332977.SAMN05421740_102131"/>
<dbReference type="GO" id="GO:0032259">
    <property type="term" value="P:methylation"/>
    <property type="evidence" value="ECO:0007669"/>
    <property type="project" value="UniProtKB-KW"/>
</dbReference>
<dbReference type="AlphaFoldDB" id="A0A1H7I641"/>
<dbReference type="Pfam" id="PF06325">
    <property type="entry name" value="PrmA"/>
    <property type="match status" value="1"/>
</dbReference>
<dbReference type="OrthoDB" id="9785995at2"/>
<feature type="binding site" evidence="6">
    <location>
        <position position="172"/>
    </location>
    <ligand>
        <name>S-adenosyl-L-methionine</name>
        <dbReference type="ChEBI" id="CHEBI:59789"/>
    </ligand>
</feature>
<protein>
    <recommendedName>
        <fullName evidence="6">Ribosomal protein L11 methyltransferase</fullName>
        <shortName evidence="6">L11 Mtase</shortName>
        <ecNumber evidence="6">2.1.1.-</ecNumber>
    </recommendedName>
</protein>
<keyword evidence="5 6" id="KW-0949">S-adenosyl-L-methionine</keyword>
<proteinExistence type="inferred from homology"/>
<sequence length="280" mass="31215">MRYSEVIFTCKGGEDWHQDLLIDSLADMGFDTFEPRDNGFAAYIASEQLDMQSLEALLIHQPVGFQVAYEVNEIPSQNWNAVWERNFEPVVVADQCYVRATFHPPQAGYPYEIVIDPKMAFGTGHHQTTSLMMHYMLETAFEGKRILDMGCGTGILAILAAKLGASALLAIDNDPVCIASVEENKALNHEPNIVAKCGSVDLIVDEQFDVILANINRNILLSQLEQYARSLETGGILYMSGFYDGEDLALLKAAGAQHMLFYESHKQLANWVATRFIKKA</sequence>
<dbReference type="PANTHER" id="PTHR43648:SF1">
    <property type="entry name" value="ELECTRON TRANSFER FLAVOPROTEIN BETA SUBUNIT LYSINE METHYLTRANSFERASE"/>
    <property type="match status" value="1"/>
</dbReference>
<comment type="function">
    <text evidence="6">Methylates ribosomal protein L11.</text>
</comment>
<dbReference type="CDD" id="cd02440">
    <property type="entry name" value="AdoMet_MTases"/>
    <property type="match status" value="1"/>
</dbReference>
<comment type="catalytic activity">
    <reaction evidence="6">
        <text>L-lysyl-[protein] + 3 S-adenosyl-L-methionine = N(6),N(6),N(6)-trimethyl-L-lysyl-[protein] + 3 S-adenosyl-L-homocysteine + 3 H(+)</text>
        <dbReference type="Rhea" id="RHEA:54192"/>
        <dbReference type="Rhea" id="RHEA-COMP:9752"/>
        <dbReference type="Rhea" id="RHEA-COMP:13826"/>
        <dbReference type="ChEBI" id="CHEBI:15378"/>
        <dbReference type="ChEBI" id="CHEBI:29969"/>
        <dbReference type="ChEBI" id="CHEBI:57856"/>
        <dbReference type="ChEBI" id="CHEBI:59789"/>
        <dbReference type="ChEBI" id="CHEBI:61961"/>
    </reaction>
</comment>
<dbReference type="GO" id="GO:0005737">
    <property type="term" value="C:cytoplasm"/>
    <property type="evidence" value="ECO:0007669"/>
    <property type="project" value="UniProtKB-SubCell"/>
</dbReference>
<dbReference type="SUPFAM" id="SSF53335">
    <property type="entry name" value="S-adenosyl-L-methionine-dependent methyltransferases"/>
    <property type="match status" value="1"/>
</dbReference>
<comment type="subcellular location">
    <subcellularLocation>
        <location evidence="6">Cytoplasm</location>
    </subcellularLocation>
</comment>
<keyword evidence="4 6" id="KW-0808">Transferase</keyword>
<evidence type="ECO:0000256" key="1">
    <source>
        <dbReference type="ARBA" id="ARBA00009741"/>
    </source>
</evidence>
<dbReference type="EC" id="2.1.1.-" evidence="6"/>
<evidence type="ECO:0000313" key="8">
    <source>
        <dbReference type="Proteomes" id="UP000198916"/>
    </source>
</evidence>
<feature type="binding site" evidence="6">
    <location>
        <position position="150"/>
    </location>
    <ligand>
        <name>S-adenosyl-L-methionine</name>
        <dbReference type="ChEBI" id="CHEBI:59789"/>
    </ligand>
</feature>
<dbReference type="GO" id="GO:0008276">
    <property type="term" value="F:protein methyltransferase activity"/>
    <property type="evidence" value="ECO:0007669"/>
    <property type="project" value="UniProtKB-UniRule"/>
</dbReference>
<evidence type="ECO:0000256" key="3">
    <source>
        <dbReference type="ARBA" id="ARBA00022603"/>
    </source>
</evidence>
<dbReference type="InterPro" id="IPR029063">
    <property type="entry name" value="SAM-dependent_MTases_sf"/>
</dbReference>
<dbReference type="RefSeq" id="WP_090603196.1">
    <property type="nucleotide sequence ID" value="NZ_FNZR01000002.1"/>
</dbReference>
<dbReference type="InterPro" id="IPR004498">
    <property type="entry name" value="Ribosomal_PrmA_MeTrfase"/>
</dbReference>
<keyword evidence="3 6" id="KW-0489">Methyltransferase</keyword>
<dbReference type="InterPro" id="IPR050078">
    <property type="entry name" value="Ribosomal_L11_MeTrfase_PrmA"/>
</dbReference>
<dbReference type="PANTHER" id="PTHR43648">
    <property type="entry name" value="ELECTRON TRANSFER FLAVOPROTEIN BETA SUBUNIT LYSINE METHYLTRANSFERASE"/>
    <property type="match status" value="1"/>
</dbReference>
<reference evidence="8" key="1">
    <citation type="submission" date="2016-10" db="EMBL/GenBank/DDBJ databases">
        <authorList>
            <person name="Varghese N."/>
            <person name="Submissions S."/>
        </authorList>
    </citation>
    <scope>NUCLEOTIDE SEQUENCE [LARGE SCALE GENOMIC DNA]</scope>
    <source>
        <strain evidence="8">Jip14</strain>
    </source>
</reference>
<accession>A0A1H7I641</accession>
<keyword evidence="7" id="KW-0689">Ribosomal protein</keyword>
<gene>
    <name evidence="6" type="primary">prmA</name>
    <name evidence="7" type="ORF">SAMN05421740_102131</name>
</gene>
<evidence type="ECO:0000256" key="5">
    <source>
        <dbReference type="ARBA" id="ARBA00022691"/>
    </source>
</evidence>